<dbReference type="EMBL" id="QKKF02020774">
    <property type="protein sequence ID" value="RZF39081.1"/>
    <property type="molecule type" value="Genomic_DNA"/>
</dbReference>
<feature type="compositionally biased region" description="Polar residues" evidence="3">
    <location>
        <begin position="780"/>
        <end position="796"/>
    </location>
</feature>
<protein>
    <recommendedName>
        <fullName evidence="4">Carboxylesterase type B domain-containing protein</fullName>
    </recommendedName>
</protein>
<name>A0A482X1L9_LAOST</name>
<dbReference type="InParanoid" id="A0A482X1L9"/>
<gene>
    <name evidence="5" type="ORF">LSTR_LSTR006618</name>
</gene>
<dbReference type="Gene3D" id="3.40.50.1820">
    <property type="entry name" value="alpha/beta hydrolase"/>
    <property type="match status" value="1"/>
</dbReference>
<dbReference type="InterPro" id="IPR002018">
    <property type="entry name" value="CarbesteraseB"/>
</dbReference>
<evidence type="ECO:0000313" key="6">
    <source>
        <dbReference type="Proteomes" id="UP000291343"/>
    </source>
</evidence>
<comment type="caution">
    <text evidence="5">The sequence shown here is derived from an EMBL/GenBank/DDBJ whole genome shotgun (WGS) entry which is preliminary data.</text>
</comment>
<reference evidence="5 6" key="1">
    <citation type="journal article" date="2017" name="Gigascience">
        <title>Genome sequence of the small brown planthopper, Laodelphax striatellus.</title>
        <authorList>
            <person name="Zhu J."/>
            <person name="Jiang F."/>
            <person name="Wang X."/>
            <person name="Yang P."/>
            <person name="Bao Y."/>
            <person name="Zhao W."/>
            <person name="Wang W."/>
            <person name="Lu H."/>
            <person name="Wang Q."/>
            <person name="Cui N."/>
            <person name="Li J."/>
            <person name="Chen X."/>
            <person name="Luo L."/>
            <person name="Yu J."/>
            <person name="Kang L."/>
            <person name="Cui F."/>
        </authorList>
    </citation>
    <scope>NUCLEOTIDE SEQUENCE [LARGE SCALE GENOMIC DNA]</scope>
    <source>
        <strain evidence="5">Lst14</strain>
    </source>
</reference>
<evidence type="ECO:0000313" key="5">
    <source>
        <dbReference type="EMBL" id="RZF39081.1"/>
    </source>
</evidence>
<evidence type="ECO:0000256" key="2">
    <source>
        <dbReference type="ARBA" id="ARBA00023180"/>
    </source>
</evidence>
<dbReference type="InterPro" id="IPR029058">
    <property type="entry name" value="AB_hydrolase_fold"/>
</dbReference>
<feature type="compositionally biased region" description="Polar residues" evidence="3">
    <location>
        <begin position="590"/>
        <end position="604"/>
    </location>
</feature>
<dbReference type="Proteomes" id="UP000291343">
    <property type="component" value="Unassembled WGS sequence"/>
</dbReference>
<feature type="compositionally biased region" description="Basic and acidic residues" evidence="3">
    <location>
        <begin position="656"/>
        <end position="668"/>
    </location>
</feature>
<dbReference type="Pfam" id="PF00135">
    <property type="entry name" value="COesterase"/>
    <property type="match status" value="1"/>
</dbReference>
<keyword evidence="2" id="KW-0325">Glycoprotein</keyword>
<feature type="domain" description="Carboxylesterase type B" evidence="4">
    <location>
        <begin position="9"/>
        <end position="445"/>
    </location>
</feature>
<dbReference type="AlphaFoldDB" id="A0A482X1L9"/>
<accession>A0A482X1L9</accession>
<sequence>MKISDNPMASRKYPVIVFIHGESFEWNSGNPYDGSVLASFGEVIVITLNFRLGILGFLRPGVSDHTLSNFGLLDQIAALQWIKDNIRAFGGDENKVTLMGHDTGAACVNYLMVSPVSQGVTGLFHRAILMSGTALADWALTKNPMSYTVQVGNSLNCPTQETSEGMSNCLRRKRLSDLMAVKVGVPPFQTPFGPLIDGTVVPNEPAKLMTTYKHLFSRYELLYGMTEIESDHLLDGVSLAQGMLEEEKMKIIKDYIRAKYEALPNVALAKTITQYTNLRLAGANSVAEENRNIVLNVLSDARVAAPLVQTANYHSQANRNSYFYVFRHKTRSNDFRPLEKSGHGEELPYVFGVPLDTSGDSQYQVSYNTPEKVLSEYIMTLWTNFAKSGNPNIPKRVPFIDQRHRDWRQFDLTWPEYTINNQSFLSLGIPPKINQQYRAEYMRFWNDYLPDHLRNLHNLDENEEDLSSSVGEGWPVVRPVEPLPPPVPPPHREHPFRGSGWDPFYNFTQTEYKEPSDERQKTPEIRLQHNMRIHWTISKDATFPKFFQIFPKWMITTQRQTKEGSITSDGKNRGVPPPPPPRVSTLGRRPTNNSPVTALNSSHITVHLTRKEPSISEEKVQGLIPVKSPQVPMEKVAGNQGGKKSRKDQKMSGSKESIDSKTDDRGDQQMRVQQVQVQQKQQSQQQKQSHGKRAEPKVIIKPSTTPIKSSKKGPGSTTSSSSQIPRVTHSPIIPQPPASSSGTKENEQKQKPAMVMPSKSNPNENLGMGRKLKINPVKRTVSTETGNDITSSNTGTIKRMPKK</sequence>
<feature type="compositionally biased region" description="Low complexity" evidence="3">
    <location>
        <begin position="669"/>
        <end position="688"/>
    </location>
</feature>
<dbReference type="PANTHER" id="PTHR43903">
    <property type="entry name" value="NEUROLIGIN"/>
    <property type="match status" value="1"/>
</dbReference>
<feature type="compositionally biased region" description="Basic and acidic residues" evidence="3">
    <location>
        <begin position="609"/>
        <end position="620"/>
    </location>
</feature>
<evidence type="ECO:0000259" key="4">
    <source>
        <dbReference type="Pfam" id="PF00135"/>
    </source>
</evidence>
<feature type="compositionally biased region" description="Polar residues" evidence="3">
    <location>
        <begin position="558"/>
        <end position="569"/>
    </location>
</feature>
<feature type="region of interest" description="Disordered" evidence="3">
    <location>
        <begin position="558"/>
        <end position="803"/>
    </location>
</feature>
<dbReference type="SUPFAM" id="SSF53474">
    <property type="entry name" value="alpha/beta-Hydrolases"/>
    <property type="match status" value="1"/>
</dbReference>
<evidence type="ECO:0000256" key="3">
    <source>
        <dbReference type="SAM" id="MobiDB-lite"/>
    </source>
</evidence>
<feature type="compositionally biased region" description="Low complexity" evidence="3">
    <location>
        <begin position="699"/>
        <end position="725"/>
    </location>
</feature>
<organism evidence="5 6">
    <name type="scientific">Laodelphax striatellus</name>
    <name type="common">Small brown planthopper</name>
    <name type="synonym">Delphax striatella</name>
    <dbReference type="NCBI Taxonomy" id="195883"/>
    <lineage>
        <taxon>Eukaryota</taxon>
        <taxon>Metazoa</taxon>
        <taxon>Ecdysozoa</taxon>
        <taxon>Arthropoda</taxon>
        <taxon>Hexapoda</taxon>
        <taxon>Insecta</taxon>
        <taxon>Pterygota</taxon>
        <taxon>Neoptera</taxon>
        <taxon>Paraneoptera</taxon>
        <taxon>Hemiptera</taxon>
        <taxon>Auchenorrhyncha</taxon>
        <taxon>Fulgoroidea</taxon>
        <taxon>Delphacidae</taxon>
        <taxon>Criomorphinae</taxon>
        <taxon>Laodelphax</taxon>
    </lineage>
</organism>
<comment type="similarity">
    <text evidence="1">Belongs to the type-B carboxylesterase/lipase family.</text>
</comment>
<dbReference type="STRING" id="195883.A0A482X1L9"/>
<dbReference type="SMR" id="A0A482X1L9"/>
<dbReference type="OrthoDB" id="3200163at2759"/>
<evidence type="ECO:0000256" key="1">
    <source>
        <dbReference type="ARBA" id="ARBA00005964"/>
    </source>
</evidence>
<proteinExistence type="inferred from homology"/>
<keyword evidence="6" id="KW-1185">Reference proteome</keyword>
<dbReference type="InterPro" id="IPR051093">
    <property type="entry name" value="Neuroligin/BSAL"/>
</dbReference>